<dbReference type="InterPro" id="IPR005693">
    <property type="entry name" value="Mce"/>
</dbReference>
<reference evidence="5" key="1">
    <citation type="journal article" date="2019" name="Int. J. Syst. Evol. Microbiol.">
        <title>The Global Catalogue of Microorganisms (GCM) 10K type strain sequencing project: providing services to taxonomists for standard genome sequencing and annotation.</title>
        <authorList>
            <consortium name="The Broad Institute Genomics Platform"/>
            <consortium name="The Broad Institute Genome Sequencing Center for Infectious Disease"/>
            <person name="Wu L."/>
            <person name="Ma J."/>
        </authorList>
    </citation>
    <scope>NUCLEOTIDE SEQUENCE [LARGE SCALE GENOMIC DNA]</scope>
    <source>
        <strain evidence="5">JCM 14234</strain>
    </source>
</reference>
<gene>
    <name evidence="4" type="ORF">GCM10010528_12740</name>
</gene>
<protein>
    <submittedName>
        <fullName evidence="4">Virulence factor Mce family protein</fullName>
    </submittedName>
</protein>
<dbReference type="PANTHER" id="PTHR33371:SF18">
    <property type="entry name" value="MCE-FAMILY PROTEIN MCE3C"/>
    <property type="match status" value="1"/>
</dbReference>
<dbReference type="PRINTS" id="PR01782">
    <property type="entry name" value="MCEVIRFACTOR"/>
</dbReference>
<evidence type="ECO:0000313" key="4">
    <source>
        <dbReference type="EMBL" id="GAA3033108.1"/>
    </source>
</evidence>
<comment type="caution">
    <text evidence="4">The sequence shown here is derived from an EMBL/GenBank/DDBJ whole genome shotgun (WGS) entry which is preliminary data.</text>
</comment>
<dbReference type="InterPro" id="IPR052336">
    <property type="entry name" value="MlaD_Phospholipid_Transporter"/>
</dbReference>
<dbReference type="RefSeq" id="WP_290706271.1">
    <property type="nucleotide sequence ID" value="NZ_BAAAVS010000020.1"/>
</dbReference>
<feature type="transmembrane region" description="Helical" evidence="2">
    <location>
        <begin position="32"/>
        <end position="50"/>
    </location>
</feature>
<dbReference type="EMBL" id="BAAAVS010000020">
    <property type="protein sequence ID" value="GAA3033108.1"/>
    <property type="molecule type" value="Genomic_DNA"/>
</dbReference>
<dbReference type="Pfam" id="PF02470">
    <property type="entry name" value="MlaD"/>
    <property type="match status" value="1"/>
</dbReference>
<feature type="compositionally biased region" description="Basic and acidic residues" evidence="1">
    <location>
        <begin position="1"/>
        <end position="10"/>
    </location>
</feature>
<keyword evidence="2" id="KW-0812">Transmembrane</keyword>
<dbReference type="InterPro" id="IPR003399">
    <property type="entry name" value="Mce/MlaD"/>
</dbReference>
<evidence type="ECO:0000256" key="1">
    <source>
        <dbReference type="SAM" id="MobiDB-lite"/>
    </source>
</evidence>
<feature type="domain" description="Mce/MlaD" evidence="3">
    <location>
        <begin position="61"/>
        <end position="137"/>
    </location>
</feature>
<name>A0ABP6L7G4_9ACTN</name>
<dbReference type="NCBIfam" id="TIGR00996">
    <property type="entry name" value="Mtu_fam_mce"/>
    <property type="match status" value="1"/>
</dbReference>
<proteinExistence type="predicted"/>
<organism evidence="4 5">
    <name type="scientific">Gordonia defluvii</name>
    <dbReference type="NCBI Taxonomy" id="283718"/>
    <lineage>
        <taxon>Bacteria</taxon>
        <taxon>Bacillati</taxon>
        <taxon>Actinomycetota</taxon>
        <taxon>Actinomycetes</taxon>
        <taxon>Mycobacteriales</taxon>
        <taxon>Gordoniaceae</taxon>
        <taxon>Gordonia</taxon>
    </lineage>
</organism>
<evidence type="ECO:0000259" key="3">
    <source>
        <dbReference type="Pfam" id="PF02470"/>
    </source>
</evidence>
<keyword evidence="2" id="KW-1133">Transmembrane helix</keyword>
<keyword evidence="2" id="KW-0472">Membrane</keyword>
<feature type="region of interest" description="Disordered" evidence="1">
    <location>
        <begin position="376"/>
        <end position="398"/>
    </location>
</feature>
<sequence length="398" mass="42760">MTDSPPEVHRSGSNSADVERDSARGQRTRAKTGIIGFLVIGLVVLTALQMNNLPFLAPVSTYRAFFDDAGGLVPGDVVAVAGVNIGSVENIALANTPDGTKAAVRFRINDKVNLGVDTQAAIKTETVLGRRNLTLIPHGPGRILPGGEIANENTVAPYSLTDALDNASGTLEETDTDQLRVAVDTLSRTFSATPASVRGAVDGVARLSQVIADRDKSLRELLGRADRVSAVLGDRNDQVNRLLLNANALLGELQSRSNALDEIITGARDVTTQIRGFIAENNAQLAPVLAKLDRVMQILIDKKSDLTQAIDRLGPYANLLGEAVASGPYFSSLVGVPTFGDYTAVFMKALQRKYPEIFQAFWFTGGNFDPTRYRIEPGFDPNKPRPPAPKIEYPKPGR</sequence>
<dbReference type="Proteomes" id="UP001501035">
    <property type="component" value="Unassembled WGS sequence"/>
</dbReference>
<evidence type="ECO:0000256" key="2">
    <source>
        <dbReference type="SAM" id="Phobius"/>
    </source>
</evidence>
<keyword evidence="5" id="KW-1185">Reference proteome</keyword>
<accession>A0ABP6L7G4</accession>
<feature type="region of interest" description="Disordered" evidence="1">
    <location>
        <begin position="1"/>
        <end position="25"/>
    </location>
</feature>
<evidence type="ECO:0000313" key="5">
    <source>
        <dbReference type="Proteomes" id="UP001501035"/>
    </source>
</evidence>
<dbReference type="PANTHER" id="PTHR33371">
    <property type="entry name" value="INTERMEMBRANE PHOSPHOLIPID TRANSPORT SYSTEM BINDING PROTEIN MLAD-RELATED"/>
    <property type="match status" value="1"/>
</dbReference>